<dbReference type="Proteomes" id="UP000054018">
    <property type="component" value="Unassembled WGS sequence"/>
</dbReference>
<evidence type="ECO:0000313" key="1">
    <source>
        <dbReference type="EMBL" id="KIK12204.1"/>
    </source>
</evidence>
<protein>
    <recommendedName>
        <fullName evidence="3">NADH-ubiquinone oxidoreductase 9.5 kDa subunit</fullName>
    </recommendedName>
</protein>
<dbReference type="STRING" id="765257.A0A0C9YEA1"/>
<dbReference type="EMBL" id="KN834106">
    <property type="protein sequence ID" value="KIK12204.1"/>
    <property type="molecule type" value="Genomic_DNA"/>
</dbReference>
<sequence length="78" mass="9046">MASIVAPFRRSYRSLQWLAHERPVIFFSLLIGISGPVLAFSVPPIRRNYFGYVQPELIPTTYPLPQRPRRPVKGYDDE</sequence>
<name>A0A0C9YEA1_9AGAM</name>
<organism evidence="1 2">
    <name type="scientific">Pisolithus microcarpus 441</name>
    <dbReference type="NCBI Taxonomy" id="765257"/>
    <lineage>
        <taxon>Eukaryota</taxon>
        <taxon>Fungi</taxon>
        <taxon>Dikarya</taxon>
        <taxon>Basidiomycota</taxon>
        <taxon>Agaricomycotina</taxon>
        <taxon>Agaricomycetes</taxon>
        <taxon>Agaricomycetidae</taxon>
        <taxon>Boletales</taxon>
        <taxon>Sclerodermatineae</taxon>
        <taxon>Pisolithaceae</taxon>
        <taxon>Pisolithus</taxon>
    </lineage>
</organism>
<keyword evidence="2" id="KW-1185">Reference proteome</keyword>
<evidence type="ECO:0000313" key="2">
    <source>
        <dbReference type="Proteomes" id="UP000054018"/>
    </source>
</evidence>
<dbReference type="OrthoDB" id="2093409at2759"/>
<reference evidence="2" key="2">
    <citation type="submission" date="2015-01" db="EMBL/GenBank/DDBJ databases">
        <title>Evolutionary Origins and Diversification of the Mycorrhizal Mutualists.</title>
        <authorList>
            <consortium name="DOE Joint Genome Institute"/>
            <consortium name="Mycorrhizal Genomics Consortium"/>
            <person name="Kohler A."/>
            <person name="Kuo A."/>
            <person name="Nagy L.G."/>
            <person name="Floudas D."/>
            <person name="Copeland A."/>
            <person name="Barry K.W."/>
            <person name="Cichocki N."/>
            <person name="Veneault-Fourrey C."/>
            <person name="LaButti K."/>
            <person name="Lindquist E.A."/>
            <person name="Lipzen A."/>
            <person name="Lundell T."/>
            <person name="Morin E."/>
            <person name="Murat C."/>
            <person name="Riley R."/>
            <person name="Ohm R."/>
            <person name="Sun H."/>
            <person name="Tunlid A."/>
            <person name="Henrissat B."/>
            <person name="Grigoriev I.V."/>
            <person name="Hibbett D.S."/>
            <person name="Martin F."/>
        </authorList>
    </citation>
    <scope>NUCLEOTIDE SEQUENCE [LARGE SCALE GENOMIC DNA]</scope>
    <source>
        <strain evidence="2">441</strain>
    </source>
</reference>
<dbReference type="PANTHER" id="PTHR38488">
    <property type="entry name" value="OXIDOREDUCTASE 9.5 KDA SUBUNIT, PUTATIVE (AFU_ORTHOLOGUE AFUA_5G08980)-RELATED"/>
    <property type="match status" value="1"/>
</dbReference>
<dbReference type="AlphaFoldDB" id="A0A0C9YEA1"/>
<dbReference type="CDD" id="cd22903">
    <property type="entry name" value="NI9M"/>
    <property type="match status" value="1"/>
</dbReference>
<reference evidence="1 2" key="1">
    <citation type="submission" date="2014-04" db="EMBL/GenBank/DDBJ databases">
        <authorList>
            <consortium name="DOE Joint Genome Institute"/>
            <person name="Kuo A."/>
            <person name="Kohler A."/>
            <person name="Costa M.D."/>
            <person name="Nagy L.G."/>
            <person name="Floudas D."/>
            <person name="Copeland A."/>
            <person name="Barry K.W."/>
            <person name="Cichocki N."/>
            <person name="Veneault-Fourrey C."/>
            <person name="LaButti K."/>
            <person name="Lindquist E.A."/>
            <person name="Lipzen A."/>
            <person name="Lundell T."/>
            <person name="Morin E."/>
            <person name="Murat C."/>
            <person name="Sun H."/>
            <person name="Tunlid A."/>
            <person name="Henrissat B."/>
            <person name="Grigoriev I.V."/>
            <person name="Hibbett D.S."/>
            <person name="Martin F."/>
            <person name="Nordberg H.P."/>
            <person name="Cantor M.N."/>
            <person name="Hua S.X."/>
        </authorList>
    </citation>
    <scope>NUCLEOTIDE SEQUENCE [LARGE SCALE GENOMIC DNA]</scope>
    <source>
        <strain evidence="1 2">441</strain>
    </source>
</reference>
<evidence type="ECO:0008006" key="3">
    <source>
        <dbReference type="Google" id="ProtNLM"/>
    </source>
</evidence>
<dbReference type="PANTHER" id="PTHR38488:SF1">
    <property type="entry name" value="OXIDOREDUCTASE 9.5 KDA SUBUNIT, PUTATIVE (AFU_ORTHOLOGUE AFUA_5G08980)-RELATED"/>
    <property type="match status" value="1"/>
</dbReference>
<proteinExistence type="predicted"/>
<accession>A0A0C9YEA1</accession>
<dbReference type="HOGENOM" id="CLU_166990_0_1_1"/>
<dbReference type="InterPro" id="IPR039961">
    <property type="entry name" value="Nuo9.5"/>
</dbReference>
<gene>
    <name evidence="1" type="ORF">PISMIDRAFT_689672</name>
</gene>